<evidence type="ECO:0000313" key="9">
    <source>
        <dbReference type="EMBL" id="SKA91271.1"/>
    </source>
</evidence>
<evidence type="ECO:0000256" key="4">
    <source>
        <dbReference type="HAMAP-Rule" id="MF_00171"/>
    </source>
</evidence>
<gene>
    <name evidence="4" type="primary">truA</name>
    <name evidence="9" type="ORF">SAMN06295879_1462</name>
</gene>
<dbReference type="CDD" id="cd02570">
    <property type="entry name" value="PseudoU_synth_EcTruA"/>
    <property type="match status" value="1"/>
</dbReference>
<dbReference type="Pfam" id="PF01416">
    <property type="entry name" value="PseudoU_synth_1"/>
    <property type="match status" value="2"/>
</dbReference>
<dbReference type="EC" id="5.4.99.12" evidence="4"/>
<dbReference type="Gene3D" id="3.30.70.580">
    <property type="entry name" value="Pseudouridine synthase I, catalytic domain, N-terminal subdomain"/>
    <property type="match status" value="1"/>
</dbReference>
<dbReference type="Proteomes" id="UP000189735">
    <property type="component" value="Unassembled WGS sequence"/>
</dbReference>
<dbReference type="SUPFAM" id="SSF55120">
    <property type="entry name" value="Pseudouridine synthase"/>
    <property type="match status" value="1"/>
</dbReference>
<evidence type="ECO:0000256" key="3">
    <source>
        <dbReference type="ARBA" id="ARBA00023235"/>
    </source>
</evidence>
<dbReference type="GO" id="GO:0031119">
    <property type="term" value="P:tRNA pseudouridine synthesis"/>
    <property type="evidence" value="ECO:0007669"/>
    <property type="project" value="UniProtKB-UniRule"/>
</dbReference>
<dbReference type="NCBIfam" id="TIGR00071">
    <property type="entry name" value="hisT_truA"/>
    <property type="match status" value="1"/>
</dbReference>
<comment type="function">
    <text evidence="4">Formation of pseudouridine at positions 38, 39 and 40 in the anticodon stem and loop of transfer RNAs.</text>
</comment>
<evidence type="ECO:0000313" key="10">
    <source>
        <dbReference type="Proteomes" id="UP000189735"/>
    </source>
</evidence>
<dbReference type="InterPro" id="IPR020103">
    <property type="entry name" value="PsdUridine_synth_cat_dom_sf"/>
</dbReference>
<keyword evidence="3 4" id="KW-0413">Isomerase</keyword>
<dbReference type="Gene3D" id="3.30.70.660">
    <property type="entry name" value="Pseudouridine synthase I, catalytic domain, C-terminal subdomain"/>
    <property type="match status" value="1"/>
</dbReference>
<dbReference type="PIRSF" id="PIRSF001430">
    <property type="entry name" value="tRNA_psdUrid_synth"/>
    <property type="match status" value="1"/>
</dbReference>
<name>A0A1T4XQ73_9MICO</name>
<sequence>MTLVPSAEYLVRVRLGIAYDGTGFSGWAKQPALRTVQGVLEEALDTIYHRHGPAPTLVVAGRTDAGVHATGQVAHLDLTLAQAARLAPEALARRINGVLGSTSDVVVTSSARADPHFDARFSATWRRYEYRLADASTERNPLERTFTAAYAGSLDAALMHAAAQSLLGLRDFASFCKPREGATTIRSLQSFTWQRDDEGVLVSRLQADAFCHSMVRALVGACVGVGEGRFDTSELVSLSDALERTSAFKVMPARGLILREVGYPEASGFADRALQTRAKRT</sequence>
<dbReference type="InterPro" id="IPR020095">
    <property type="entry name" value="PsdUridine_synth_TruA_C"/>
</dbReference>
<keyword evidence="2 4" id="KW-0819">tRNA processing</keyword>
<dbReference type="GO" id="GO:0160147">
    <property type="term" value="F:tRNA pseudouridine(38-40) synthase activity"/>
    <property type="evidence" value="ECO:0007669"/>
    <property type="project" value="UniProtKB-EC"/>
</dbReference>
<dbReference type="AlphaFoldDB" id="A0A1T4XQ73"/>
<evidence type="ECO:0000256" key="2">
    <source>
        <dbReference type="ARBA" id="ARBA00022694"/>
    </source>
</evidence>
<evidence type="ECO:0000259" key="8">
    <source>
        <dbReference type="Pfam" id="PF01416"/>
    </source>
</evidence>
<feature type="domain" description="Pseudouridine synthase I TruA alpha/beta" evidence="8">
    <location>
        <begin position="18"/>
        <end position="101"/>
    </location>
</feature>
<comment type="similarity">
    <text evidence="1 4 7">Belongs to the tRNA pseudouridine synthase TruA family.</text>
</comment>
<dbReference type="FunFam" id="3.30.70.580:FF:000001">
    <property type="entry name" value="tRNA pseudouridine synthase A"/>
    <property type="match status" value="1"/>
</dbReference>
<feature type="binding site" evidence="4 6">
    <location>
        <position position="128"/>
    </location>
    <ligand>
        <name>substrate</name>
    </ligand>
</feature>
<dbReference type="InterPro" id="IPR020094">
    <property type="entry name" value="TruA/RsuA/RluB/E/F_N"/>
</dbReference>
<evidence type="ECO:0000256" key="5">
    <source>
        <dbReference type="PIRSR" id="PIRSR001430-1"/>
    </source>
</evidence>
<feature type="active site" description="Nucleophile" evidence="4 5">
    <location>
        <position position="64"/>
    </location>
</feature>
<dbReference type="PANTHER" id="PTHR11142:SF0">
    <property type="entry name" value="TRNA PSEUDOURIDINE SYNTHASE-LIKE 1"/>
    <property type="match status" value="1"/>
</dbReference>
<dbReference type="InterPro" id="IPR001406">
    <property type="entry name" value="PsdUridine_synth_TruA"/>
</dbReference>
<protein>
    <recommendedName>
        <fullName evidence="4">tRNA pseudouridine synthase A</fullName>
        <ecNumber evidence="4">5.4.99.12</ecNumber>
    </recommendedName>
    <alternativeName>
        <fullName evidence="4">tRNA pseudouridine(38-40) synthase</fullName>
    </alternativeName>
    <alternativeName>
        <fullName evidence="4">tRNA pseudouridylate synthase I</fullName>
    </alternativeName>
    <alternativeName>
        <fullName evidence="4">tRNA-uridine isomerase I</fullName>
    </alternativeName>
</protein>
<accession>A0A1T4XQ73</accession>
<dbReference type="InterPro" id="IPR020097">
    <property type="entry name" value="PsdUridine_synth_TruA_a/b_dom"/>
</dbReference>
<dbReference type="PANTHER" id="PTHR11142">
    <property type="entry name" value="PSEUDOURIDYLATE SYNTHASE"/>
    <property type="match status" value="1"/>
</dbReference>
<dbReference type="GO" id="GO:0003723">
    <property type="term" value="F:RNA binding"/>
    <property type="evidence" value="ECO:0007669"/>
    <property type="project" value="InterPro"/>
</dbReference>
<evidence type="ECO:0000256" key="6">
    <source>
        <dbReference type="PIRSR" id="PIRSR001430-2"/>
    </source>
</evidence>
<organism evidence="9 10">
    <name type="scientific">Agreia bicolorata</name>
    <dbReference type="NCBI Taxonomy" id="110935"/>
    <lineage>
        <taxon>Bacteria</taxon>
        <taxon>Bacillati</taxon>
        <taxon>Actinomycetota</taxon>
        <taxon>Actinomycetes</taxon>
        <taxon>Micrococcales</taxon>
        <taxon>Microbacteriaceae</taxon>
        <taxon>Agreia</taxon>
    </lineage>
</organism>
<feature type="domain" description="Pseudouridine synthase I TruA alpha/beta" evidence="8">
    <location>
        <begin position="162"/>
        <end position="264"/>
    </location>
</feature>
<evidence type="ECO:0000256" key="7">
    <source>
        <dbReference type="RuleBase" id="RU003792"/>
    </source>
</evidence>
<comment type="catalytic activity">
    <reaction evidence="4 7">
        <text>uridine(38/39/40) in tRNA = pseudouridine(38/39/40) in tRNA</text>
        <dbReference type="Rhea" id="RHEA:22376"/>
        <dbReference type="Rhea" id="RHEA-COMP:10085"/>
        <dbReference type="Rhea" id="RHEA-COMP:10087"/>
        <dbReference type="ChEBI" id="CHEBI:65314"/>
        <dbReference type="ChEBI" id="CHEBI:65315"/>
        <dbReference type="EC" id="5.4.99.12"/>
    </reaction>
</comment>
<dbReference type="HAMAP" id="MF_00171">
    <property type="entry name" value="TruA"/>
    <property type="match status" value="1"/>
</dbReference>
<dbReference type="EMBL" id="FUYG01000003">
    <property type="protein sequence ID" value="SKA91271.1"/>
    <property type="molecule type" value="Genomic_DNA"/>
</dbReference>
<evidence type="ECO:0000256" key="1">
    <source>
        <dbReference type="ARBA" id="ARBA00009375"/>
    </source>
</evidence>
<proteinExistence type="inferred from homology"/>
<comment type="caution">
    <text evidence="4">Lacks conserved residue(s) required for the propagation of feature annotation.</text>
</comment>
<reference evidence="10" key="1">
    <citation type="submission" date="2017-02" db="EMBL/GenBank/DDBJ databases">
        <authorList>
            <person name="Varghese N."/>
            <person name="Submissions S."/>
        </authorList>
    </citation>
    <scope>NUCLEOTIDE SEQUENCE [LARGE SCALE GENOMIC DNA]</scope>
    <source>
        <strain evidence="10">VKM Ac-2052</strain>
    </source>
</reference>
<comment type="subunit">
    <text evidence="4">Homodimer.</text>
</comment>